<evidence type="ECO:0000256" key="2">
    <source>
        <dbReference type="ARBA" id="ARBA00022692"/>
    </source>
</evidence>
<dbReference type="PANTHER" id="PTHR11040:SF140">
    <property type="entry name" value="ZRT (ZRT), IRT- (IRT-) LIKE PROTEIN TRANSPORTER"/>
    <property type="match status" value="1"/>
</dbReference>
<keyword evidence="2 6" id="KW-0812">Transmembrane</keyword>
<reference evidence="7 8" key="1">
    <citation type="submission" date="2020-06" db="EMBL/GenBank/DDBJ databases">
        <authorList>
            <person name="Li R."/>
            <person name="Bekaert M."/>
        </authorList>
    </citation>
    <scope>NUCLEOTIDE SEQUENCE [LARGE SCALE GENOMIC DNA]</scope>
    <source>
        <strain evidence="8">wild</strain>
    </source>
</reference>
<dbReference type="GO" id="GO:0005385">
    <property type="term" value="F:zinc ion transmembrane transporter activity"/>
    <property type="evidence" value="ECO:0007669"/>
    <property type="project" value="TreeGrafter"/>
</dbReference>
<feature type="transmembrane region" description="Helical" evidence="6">
    <location>
        <begin position="231"/>
        <end position="251"/>
    </location>
</feature>
<sequence>MEVKIVKVLILFGLLLISFVLGFIPIKWIWHFKEKTKEKSQTFHLVISILSCFAAGVFLATCLLHLLVETRLILEVQLKYVEIFSEYPVSEFIMVIGLLCMLATEQLVMTYQEYTENTEETDHSHLTPINESSFEMTERNENDANRLSSSEEQRTRMNMSQSAIEGLKQYNTTMRRPSTLQNKISPAEMHASQTDNSVFRSILLILALSLHSVFEGLAVGLQTETSSILKIFTGLVIHKGVISFSLGLALSQSSLSYCASLRSLLIFSAASPIGVAIGLIVDELGTGSSPSLAIGILEGLACGTFLYVTFFEILQHEFSNSDKRMIKVLFLFLGFMCMSALFIIHD</sequence>
<dbReference type="EMBL" id="CACVKT020009165">
    <property type="protein sequence ID" value="CAC5420752.1"/>
    <property type="molecule type" value="Genomic_DNA"/>
</dbReference>
<dbReference type="AlphaFoldDB" id="A0A6J8ELW7"/>
<evidence type="ECO:0000256" key="1">
    <source>
        <dbReference type="ARBA" id="ARBA00004141"/>
    </source>
</evidence>
<dbReference type="Proteomes" id="UP000507470">
    <property type="component" value="Unassembled WGS sequence"/>
</dbReference>
<feature type="transmembrane region" description="Helical" evidence="6">
    <location>
        <begin position="87"/>
        <end position="104"/>
    </location>
</feature>
<evidence type="ECO:0000313" key="8">
    <source>
        <dbReference type="Proteomes" id="UP000507470"/>
    </source>
</evidence>
<accession>A0A6J8ELW7</accession>
<evidence type="ECO:0000256" key="6">
    <source>
        <dbReference type="SAM" id="Phobius"/>
    </source>
</evidence>
<evidence type="ECO:0000313" key="7">
    <source>
        <dbReference type="EMBL" id="CAC5420752.1"/>
    </source>
</evidence>
<evidence type="ECO:0000256" key="3">
    <source>
        <dbReference type="ARBA" id="ARBA00022989"/>
    </source>
</evidence>
<evidence type="ECO:0000256" key="5">
    <source>
        <dbReference type="SAM" id="MobiDB-lite"/>
    </source>
</evidence>
<feature type="compositionally biased region" description="Basic and acidic residues" evidence="5">
    <location>
        <begin position="136"/>
        <end position="155"/>
    </location>
</feature>
<feature type="transmembrane region" description="Helical" evidence="6">
    <location>
        <begin position="6"/>
        <end position="30"/>
    </location>
</feature>
<dbReference type="Pfam" id="PF02535">
    <property type="entry name" value="Zip"/>
    <property type="match status" value="1"/>
</dbReference>
<proteinExistence type="predicted"/>
<evidence type="ECO:0000256" key="4">
    <source>
        <dbReference type="ARBA" id="ARBA00023136"/>
    </source>
</evidence>
<organism evidence="7 8">
    <name type="scientific">Mytilus coruscus</name>
    <name type="common">Sea mussel</name>
    <dbReference type="NCBI Taxonomy" id="42192"/>
    <lineage>
        <taxon>Eukaryota</taxon>
        <taxon>Metazoa</taxon>
        <taxon>Spiralia</taxon>
        <taxon>Lophotrochozoa</taxon>
        <taxon>Mollusca</taxon>
        <taxon>Bivalvia</taxon>
        <taxon>Autobranchia</taxon>
        <taxon>Pteriomorphia</taxon>
        <taxon>Mytilida</taxon>
        <taxon>Mytiloidea</taxon>
        <taxon>Mytilidae</taxon>
        <taxon>Mytilinae</taxon>
        <taxon>Mytilus</taxon>
    </lineage>
</organism>
<protein>
    <submittedName>
        <fullName evidence="7">SLC39A1_2_3</fullName>
    </submittedName>
</protein>
<keyword evidence="4 6" id="KW-0472">Membrane</keyword>
<feature type="region of interest" description="Disordered" evidence="5">
    <location>
        <begin position="135"/>
        <end position="155"/>
    </location>
</feature>
<feature type="transmembrane region" description="Helical" evidence="6">
    <location>
        <begin position="263"/>
        <end position="281"/>
    </location>
</feature>
<dbReference type="GO" id="GO:0005886">
    <property type="term" value="C:plasma membrane"/>
    <property type="evidence" value="ECO:0007669"/>
    <property type="project" value="TreeGrafter"/>
</dbReference>
<keyword evidence="3 6" id="KW-1133">Transmembrane helix</keyword>
<dbReference type="PANTHER" id="PTHR11040">
    <property type="entry name" value="ZINC/IRON TRANSPORTER"/>
    <property type="match status" value="1"/>
</dbReference>
<keyword evidence="8" id="KW-1185">Reference proteome</keyword>
<feature type="transmembrane region" description="Helical" evidence="6">
    <location>
        <begin position="198"/>
        <end position="219"/>
    </location>
</feature>
<feature type="transmembrane region" description="Helical" evidence="6">
    <location>
        <begin position="293"/>
        <end position="314"/>
    </location>
</feature>
<name>A0A6J8ELW7_MYTCO</name>
<gene>
    <name evidence="7" type="ORF">MCOR_52943</name>
</gene>
<comment type="subcellular location">
    <subcellularLocation>
        <location evidence="1">Membrane</location>
        <topology evidence="1">Multi-pass membrane protein</topology>
    </subcellularLocation>
</comment>
<feature type="transmembrane region" description="Helical" evidence="6">
    <location>
        <begin position="326"/>
        <end position="344"/>
    </location>
</feature>
<dbReference type="OrthoDB" id="448280at2759"/>
<dbReference type="InterPro" id="IPR003689">
    <property type="entry name" value="ZIP"/>
</dbReference>
<feature type="transmembrane region" description="Helical" evidence="6">
    <location>
        <begin position="42"/>
        <end position="67"/>
    </location>
</feature>